<keyword evidence="4" id="KW-1185">Reference proteome</keyword>
<dbReference type="GO" id="GO:0007165">
    <property type="term" value="P:signal transduction"/>
    <property type="evidence" value="ECO:0007669"/>
    <property type="project" value="InterPro"/>
</dbReference>
<organism evidence="3 4">
    <name type="scientific">Ideonella alba</name>
    <dbReference type="NCBI Taxonomy" id="2824118"/>
    <lineage>
        <taxon>Bacteria</taxon>
        <taxon>Pseudomonadati</taxon>
        <taxon>Pseudomonadota</taxon>
        <taxon>Betaproteobacteria</taxon>
        <taxon>Burkholderiales</taxon>
        <taxon>Sphaerotilaceae</taxon>
        <taxon>Ideonella</taxon>
    </lineage>
</organism>
<reference evidence="3 4" key="1">
    <citation type="submission" date="2021-04" db="EMBL/GenBank/DDBJ databases">
        <title>The genome sequence of Ideonella sp. 3Y2.</title>
        <authorList>
            <person name="Liu Y."/>
        </authorList>
    </citation>
    <scope>NUCLEOTIDE SEQUENCE [LARGE SCALE GENOMIC DNA]</scope>
    <source>
        <strain evidence="3 4">3Y2</strain>
    </source>
</reference>
<dbReference type="Pfam" id="PF13676">
    <property type="entry name" value="TIR_2"/>
    <property type="match status" value="1"/>
</dbReference>
<sequence length="559" mass="61196">MSLAPPVGSGAAAWRGLRSWLRRGLQVLLFCALMVVLAFFIQPLKRFDWWVAERLAPPPRAWPAQVELIDLNGTLDPLFAVRERTALRTLLCQVAALPDRPAAVLLSFALPPWPGEAQSALTGPCDGRPGESAFQALAARGVALMVPPDEAQRGWVLGADDWRERSGDAEVFGGVAQFGHGALTLQGRYYWYSHCGCLGASCDFPALAVLARRALLGLEPPAAGTCDDPSQTTALSGDRQSVAAHRWRFDGRTLQPEQAGRSPAEWSGRVLVLGHLKRDRIGTLPRAELLGWAIGDGLPANAVGEGHLRPLDNAWWAVAFALAFSALAAASFELLSARLHPLHRWLHVAAVGAALTAVGALALTILLLDQLLHLLYFQVIYVLIGIALATWLSWRQMASRLRDQALYTDVSRLAPGDGHDYDVFVSYSHTPRANIDWVREQVVAPLQAQGLRVFFDERSIRVGTAWYFELASGIQRSRCMVAICSDDYFAKGFCRFELSKAMVREIGGASSGFKVLPYLSHPGVNFPVEFNHVQYASWVDSRAMLVRVLEVLDAARAQP</sequence>
<protein>
    <submittedName>
        <fullName evidence="3">Toll/interleukin-1 receptor domain-containing protein</fullName>
    </submittedName>
</protein>
<dbReference type="Proteomes" id="UP000676246">
    <property type="component" value="Unassembled WGS sequence"/>
</dbReference>
<dbReference type="InterPro" id="IPR000157">
    <property type="entry name" value="TIR_dom"/>
</dbReference>
<name>A0A940YFI6_9BURK</name>
<comment type="caution">
    <text evidence="3">The sequence shown here is derived from an EMBL/GenBank/DDBJ whole genome shotgun (WGS) entry which is preliminary data.</text>
</comment>
<dbReference type="AlphaFoldDB" id="A0A940YFI6"/>
<feature type="transmembrane region" description="Helical" evidence="1">
    <location>
        <begin position="347"/>
        <end position="368"/>
    </location>
</feature>
<dbReference type="EMBL" id="JAGQDD010000015">
    <property type="protein sequence ID" value="MBQ0932336.1"/>
    <property type="molecule type" value="Genomic_DNA"/>
</dbReference>
<dbReference type="SMART" id="SM00255">
    <property type="entry name" value="TIR"/>
    <property type="match status" value="1"/>
</dbReference>
<feature type="transmembrane region" description="Helical" evidence="1">
    <location>
        <begin position="314"/>
        <end position="335"/>
    </location>
</feature>
<accession>A0A940YFI6</accession>
<gene>
    <name evidence="3" type="ORF">KAK03_17800</name>
</gene>
<evidence type="ECO:0000313" key="4">
    <source>
        <dbReference type="Proteomes" id="UP000676246"/>
    </source>
</evidence>
<evidence type="ECO:0000259" key="2">
    <source>
        <dbReference type="PROSITE" id="PS50104"/>
    </source>
</evidence>
<feature type="domain" description="TIR" evidence="2">
    <location>
        <begin position="419"/>
        <end position="559"/>
    </location>
</feature>
<dbReference type="Gene3D" id="3.40.50.10140">
    <property type="entry name" value="Toll/interleukin-1 receptor homology (TIR) domain"/>
    <property type="match status" value="1"/>
</dbReference>
<evidence type="ECO:0000256" key="1">
    <source>
        <dbReference type="SAM" id="Phobius"/>
    </source>
</evidence>
<keyword evidence="1" id="KW-0812">Transmembrane</keyword>
<feature type="transmembrane region" description="Helical" evidence="1">
    <location>
        <begin position="25"/>
        <end position="44"/>
    </location>
</feature>
<feature type="transmembrane region" description="Helical" evidence="1">
    <location>
        <begin position="374"/>
        <end position="394"/>
    </location>
</feature>
<keyword evidence="1" id="KW-0472">Membrane</keyword>
<keyword evidence="1" id="KW-1133">Transmembrane helix</keyword>
<dbReference type="RefSeq" id="WP_210855845.1">
    <property type="nucleotide sequence ID" value="NZ_JAGQDD010000015.1"/>
</dbReference>
<proteinExistence type="predicted"/>
<dbReference type="SUPFAM" id="SSF52200">
    <property type="entry name" value="Toll/Interleukin receptor TIR domain"/>
    <property type="match status" value="1"/>
</dbReference>
<evidence type="ECO:0000313" key="3">
    <source>
        <dbReference type="EMBL" id="MBQ0932336.1"/>
    </source>
</evidence>
<dbReference type="InterPro" id="IPR035897">
    <property type="entry name" value="Toll_tir_struct_dom_sf"/>
</dbReference>
<keyword evidence="3" id="KW-0675">Receptor</keyword>
<dbReference type="PROSITE" id="PS50104">
    <property type="entry name" value="TIR"/>
    <property type="match status" value="1"/>
</dbReference>